<dbReference type="InterPro" id="IPR011008">
    <property type="entry name" value="Dimeric_a/b-barrel"/>
</dbReference>
<dbReference type="PANTHER" id="PTHR34389:SF2">
    <property type="entry name" value="L-RHAMNOSE MUTAROTASE"/>
    <property type="match status" value="1"/>
</dbReference>
<sequence length="104" mass="12067">MEEIAFLMRLRPGATAEYERRHAAIWPELAEALQAAGIYDYSIYLEPSSGWLFGVQKRRLGHSAEQLPTLPIMRRWWEYMADLMETNPDASPVMQPLQRVFNLA</sequence>
<organism evidence="5 6">
    <name type="scientific">Hymenobacter fodinae</name>
    <dbReference type="NCBI Taxonomy" id="2510796"/>
    <lineage>
        <taxon>Bacteria</taxon>
        <taxon>Pseudomonadati</taxon>
        <taxon>Bacteroidota</taxon>
        <taxon>Cytophagia</taxon>
        <taxon>Cytophagales</taxon>
        <taxon>Hymenobacteraceae</taxon>
        <taxon>Hymenobacter</taxon>
    </lineage>
</organism>
<dbReference type="GO" id="GO:0005737">
    <property type="term" value="C:cytoplasm"/>
    <property type="evidence" value="ECO:0007669"/>
    <property type="project" value="InterPro"/>
</dbReference>
<protein>
    <submittedName>
        <fullName evidence="5">L-rhamnose mutarotase</fullName>
    </submittedName>
</protein>
<evidence type="ECO:0000313" key="6">
    <source>
        <dbReference type="Proteomes" id="UP000298337"/>
    </source>
</evidence>
<dbReference type="PANTHER" id="PTHR34389">
    <property type="entry name" value="L-RHAMNOSE MUTAROTASE"/>
    <property type="match status" value="1"/>
</dbReference>
<keyword evidence="1" id="KW-0963">Cytoplasm</keyword>
<accession>A0A4Z0P185</accession>
<keyword evidence="6" id="KW-1185">Reference proteome</keyword>
<name>A0A4Z0P185_9BACT</name>
<dbReference type="AlphaFoldDB" id="A0A4Z0P185"/>
<dbReference type="OrthoDB" id="9799608at2"/>
<dbReference type="InterPro" id="IPR013448">
    <property type="entry name" value="L-rhamnose_mutarotase"/>
</dbReference>
<dbReference type="Gene3D" id="3.30.70.100">
    <property type="match status" value="1"/>
</dbReference>
<keyword evidence="4" id="KW-0684">Rhamnose metabolism</keyword>
<dbReference type="SUPFAM" id="SSF54909">
    <property type="entry name" value="Dimeric alpha+beta barrel"/>
    <property type="match status" value="1"/>
</dbReference>
<dbReference type="GO" id="GO:0016857">
    <property type="term" value="F:racemase and epimerase activity, acting on carbohydrates and derivatives"/>
    <property type="evidence" value="ECO:0007669"/>
    <property type="project" value="InterPro"/>
</dbReference>
<evidence type="ECO:0000256" key="4">
    <source>
        <dbReference type="ARBA" id="ARBA00023308"/>
    </source>
</evidence>
<keyword evidence="3" id="KW-0119">Carbohydrate metabolism</keyword>
<proteinExistence type="inferred from homology"/>
<dbReference type="InterPro" id="IPR008000">
    <property type="entry name" value="Rham/fucose_mutarotase"/>
</dbReference>
<evidence type="ECO:0000313" key="5">
    <source>
        <dbReference type="EMBL" id="TGE04691.1"/>
    </source>
</evidence>
<gene>
    <name evidence="5" type="ORF">EU556_21135</name>
</gene>
<dbReference type="Proteomes" id="UP000298337">
    <property type="component" value="Unassembled WGS sequence"/>
</dbReference>
<dbReference type="EMBL" id="SRLA01000005">
    <property type="protein sequence ID" value="TGE04691.1"/>
    <property type="molecule type" value="Genomic_DNA"/>
</dbReference>
<evidence type="ECO:0000256" key="3">
    <source>
        <dbReference type="ARBA" id="ARBA00023277"/>
    </source>
</evidence>
<evidence type="ECO:0000256" key="2">
    <source>
        <dbReference type="ARBA" id="ARBA00023235"/>
    </source>
</evidence>
<dbReference type="GO" id="GO:0019301">
    <property type="term" value="P:rhamnose catabolic process"/>
    <property type="evidence" value="ECO:0007669"/>
    <property type="project" value="TreeGrafter"/>
</dbReference>
<dbReference type="HAMAP" id="MF_01663">
    <property type="entry name" value="L_rham_rotase"/>
    <property type="match status" value="1"/>
</dbReference>
<keyword evidence="2" id="KW-0413">Isomerase</keyword>
<dbReference type="Pfam" id="PF05336">
    <property type="entry name" value="rhaM"/>
    <property type="match status" value="1"/>
</dbReference>
<comment type="caution">
    <text evidence="5">The sequence shown here is derived from an EMBL/GenBank/DDBJ whole genome shotgun (WGS) entry which is preliminary data.</text>
</comment>
<reference evidence="5 6" key="1">
    <citation type="submission" date="2019-04" db="EMBL/GenBank/DDBJ databases">
        <authorList>
            <person name="Feng G."/>
            <person name="Zhang J."/>
            <person name="Zhu H."/>
        </authorList>
    </citation>
    <scope>NUCLEOTIDE SEQUENCE [LARGE SCALE GENOMIC DNA]</scope>
    <source>
        <strain evidence="5 6">92R-1</strain>
    </source>
</reference>
<evidence type="ECO:0000256" key="1">
    <source>
        <dbReference type="ARBA" id="ARBA00022490"/>
    </source>
</evidence>